<protein>
    <submittedName>
        <fullName evidence="1">Uncharacterized protein</fullName>
    </submittedName>
</protein>
<dbReference type="Proteomes" id="UP000664466">
    <property type="component" value="Unassembled WGS sequence"/>
</dbReference>
<proteinExistence type="predicted"/>
<organism evidence="1 2">
    <name type="scientific">Thiothrix fructosivorans</name>
    <dbReference type="NCBI Taxonomy" id="111770"/>
    <lineage>
        <taxon>Bacteria</taxon>
        <taxon>Pseudomonadati</taxon>
        <taxon>Pseudomonadota</taxon>
        <taxon>Gammaproteobacteria</taxon>
        <taxon>Thiotrichales</taxon>
        <taxon>Thiotrichaceae</taxon>
        <taxon>Thiothrix</taxon>
    </lineage>
</organism>
<reference evidence="1 2" key="1">
    <citation type="submission" date="2021-03" db="EMBL/GenBank/DDBJ databases">
        <title>Draft genome and methylome analysis of Thiotrix fructosivoruns ATCC 49748.</title>
        <authorList>
            <person name="Fomenkov A."/>
            <person name="Grabovich M.Y."/>
            <person name="Roberts R.J."/>
        </authorList>
    </citation>
    <scope>NUCLEOTIDE SEQUENCE [LARGE SCALE GENOMIC DNA]</scope>
    <source>
        <strain evidence="1 2">ATCC 49748</strain>
    </source>
</reference>
<keyword evidence="2" id="KW-1185">Reference proteome</keyword>
<evidence type="ECO:0000313" key="1">
    <source>
        <dbReference type="EMBL" id="MBO0615397.1"/>
    </source>
</evidence>
<evidence type="ECO:0000313" key="2">
    <source>
        <dbReference type="Proteomes" id="UP000664466"/>
    </source>
</evidence>
<dbReference type="RefSeq" id="WP_207253110.1">
    <property type="nucleotide sequence ID" value="NZ_JAFMPM010000008.1"/>
</dbReference>
<accession>A0ABS3IQX8</accession>
<gene>
    <name evidence="1" type="ORF">J1836_21100</name>
</gene>
<sequence length="46" mass="5220">MSLFVIAAGLVFPTKQRFDWDDDGDVFQVRIGVFVSWLAWAASFLP</sequence>
<dbReference type="EMBL" id="JAFMPM010000008">
    <property type="protein sequence ID" value="MBO0615397.1"/>
    <property type="molecule type" value="Genomic_DNA"/>
</dbReference>
<comment type="caution">
    <text evidence="1">The sequence shown here is derived from an EMBL/GenBank/DDBJ whole genome shotgun (WGS) entry which is preliminary data.</text>
</comment>
<name>A0ABS3IQX8_9GAMM</name>